<name>A0AAN0M1E3_9RHOB</name>
<dbReference type="Pfam" id="PF12100">
    <property type="entry name" value="DUF3576"/>
    <property type="match status" value="1"/>
</dbReference>
<sequence length="116" mass="12010">MGSLVACGATAPIPRGAETVAVNRYLWAASLDVLSFLPVQSADPFTGVITTGFGTPPGTGRAYRATVQVSDPAMDARSLNVSLLTRNGPVAAETQRAVEDAILARARQLRIADGAL</sequence>
<dbReference type="InterPro" id="IPR021959">
    <property type="entry name" value="DUF3576"/>
</dbReference>
<dbReference type="RefSeq" id="WP_342069551.1">
    <property type="nucleotide sequence ID" value="NZ_CP151762.1"/>
</dbReference>
<dbReference type="EMBL" id="CP151762">
    <property type="protein sequence ID" value="WZU63155.1"/>
    <property type="molecule type" value="Genomic_DNA"/>
</dbReference>
<dbReference type="AlphaFoldDB" id="A0AAN0M1E3"/>
<evidence type="ECO:0000313" key="1">
    <source>
        <dbReference type="EMBL" id="WZU63155.1"/>
    </source>
</evidence>
<dbReference type="KEGG" id="yag:AABB28_15040"/>
<proteinExistence type="predicted"/>
<dbReference type="Proteomes" id="UP001451782">
    <property type="component" value="Chromosome"/>
</dbReference>
<reference evidence="1 2" key="1">
    <citation type="submission" date="2024-04" db="EMBL/GenBank/DDBJ databases">
        <title>Phylogenomic analyses of a clade within the roseobacter group suggest taxonomic reassignments of species of the genera Aestuariivita, Citreicella, Loktanella, Nautella, Pelagibaca, Ruegeria, Thalassobius, Thiobacimonas and Tropicibacter, and the proposal o.</title>
        <authorList>
            <person name="Jeon C.O."/>
        </authorList>
    </citation>
    <scope>NUCLEOTIDE SEQUENCE [LARGE SCALE GENOMIC DNA]</scope>
    <source>
        <strain evidence="1 2">G8-12</strain>
    </source>
</reference>
<protein>
    <submittedName>
        <fullName evidence="1">DUF3576 domain-containing protein</fullName>
    </submittedName>
</protein>
<evidence type="ECO:0000313" key="2">
    <source>
        <dbReference type="Proteomes" id="UP001451782"/>
    </source>
</evidence>
<gene>
    <name evidence="1" type="ORF">AABB28_15040</name>
</gene>
<organism evidence="1 2">
    <name type="scientific">Yoonia algicola</name>
    <dbReference type="NCBI Taxonomy" id="3137368"/>
    <lineage>
        <taxon>Bacteria</taxon>
        <taxon>Pseudomonadati</taxon>
        <taxon>Pseudomonadota</taxon>
        <taxon>Alphaproteobacteria</taxon>
        <taxon>Rhodobacterales</taxon>
        <taxon>Paracoccaceae</taxon>
        <taxon>Yoonia</taxon>
    </lineage>
</organism>
<accession>A0AAN0M1E3</accession>
<keyword evidence="2" id="KW-1185">Reference proteome</keyword>